<dbReference type="AlphaFoldDB" id="A0AAN9AJB4"/>
<keyword evidence="2" id="KW-0458">Lysosome</keyword>
<dbReference type="PANTHER" id="PTHR13153:SF5">
    <property type="entry name" value="GATOR COMPLEX PROTEIN NPRL3"/>
    <property type="match status" value="1"/>
</dbReference>
<dbReference type="Pfam" id="PF24064">
    <property type="entry name" value="HTH_NPRL3"/>
    <property type="match status" value="1"/>
</dbReference>
<dbReference type="GO" id="GO:0010508">
    <property type="term" value="P:positive regulation of autophagy"/>
    <property type="evidence" value="ECO:0007669"/>
    <property type="project" value="TreeGrafter"/>
</dbReference>
<keyword evidence="6" id="KW-1185">Reference proteome</keyword>
<dbReference type="InterPro" id="IPR005365">
    <property type="entry name" value="Npr3"/>
</dbReference>
<protein>
    <recommendedName>
        <fullName evidence="2">GATOR complex protein NPRL3</fullName>
    </recommendedName>
    <alternativeName>
        <fullName evidence="2">Nitrogen permease regulator 3-like protein</fullName>
    </alternativeName>
</protein>
<accession>A0AAN9AJB4</accession>
<dbReference type="GO" id="GO:0038202">
    <property type="term" value="P:TORC1 signaling"/>
    <property type="evidence" value="ECO:0007669"/>
    <property type="project" value="TreeGrafter"/>
</dbReference>
<dbReference type="EMBL" id="JBAMIC010004070">
    <property type="protein sequence ID" value="KAK7087834.1"/>
    <property type="molecule type" value="Genomic_DNA"/>
</dbReference>
<dbReference type="GO" id="GO:1904262">
    <property type="term" value="P:negative regulation of TORC1 signaling"/>
    <property type="evidence" value="ECO:0007669"/>
    <property type="project" value="TreeGrafter"/>
</dbReference>
<reference evidence="5 6" key="1">
    <citation type="submission" date="2024-02" db="EMBL/GenBank/DDBJ databases">
        <title>Chromosome-scale genome assembly of the rough periwinkle Littorina saxatilis.</title>
        <authorList>
            <person name="De Jode A."/>
            <person name="Faria R."/>
            <person name="Formenti G."/>
            <person name="Sims Y."/>
            <person name="Smith T.P."/>
            <person name="Tracey A."/>
            <person name="Wood J.M.D."/>
            <person name="Zagrodzka Z.B."/>
            <person name="Johannesson K."/>
            <person name="Butlin R.K."/>
            <person name="Leder E.H."/>
        </authorList>
    </citation>
    <scope>NUCLEOTIDE SEQUENCE [LARGE SCALE GENOMIC DNA]</scope>
    <source>
        <strain evidence="5">Snail1</strain>
        <tissue evidence="5">Muscle</tissue>
    </source>
</reference>
<dbReference type="Proteomes" id="UP001374579">
    <property type="component" value="Unassembled WGS sequence"/>
</dbReference>
<comment type="similarity">
    <text evidence="1 2">Belongs to the NPR3 family.</text>
</comment>
<evidence type="ECO:0000313" key="5">
    <source>
        <dbReference type="EMBL" id="KAK7087834.1"/>
    </source>
</evidence>
<dbReference type="GO" id="GO:1990130">
    <property type="term" value="C:GATOR1 complex"/>
    <property type="evidence" value="ECO:0007669"/>
    <property type="project" value="UniProtKB-UniRule"/>
</dbReference>
<feature type="domain" description="GATOR1 complex protein NPRL3 C-terminal HTH" evidence="4">
    <location>
        <begin position="549"/>
        <end position="609"/>
    </location>
</feature>
<comment type="function">
    <text evidence="2">As a component of the GATOR1 complex functions as an inhibitor of the amino acid-sensing branch of the TORC1 pathway.</text>
</comment>
<proteinExistence type="inferred from homology"/>
<name>A0AAN9AJB4_9CAEN</name>
<sequence length="618" mass="69302">MSDLNPVAIILVTSGTRGDRLLFRYPFDETENKPTIPTKTRLHNPYAQKISEDRLHSNPSKASAQLIKNGVLVGFEDKTLANLLAVKTSLCGRNFTVKIDDVRFAGFPIQIEHTSYLSTAKQQSQSTTSGKSQSHRINTVNLVFALRANIVDSAIGSYHALAKELIVAICHEEKRCQFLSSQSKTIRAVFDHVQSQPEDSMLNPFRLILQRSLLANELKKVHQSLVDSGVVFLHINGWVEVNFCLPHKVHVIVTGSRVLHLEPKDVEKCLSAMKPYHGLLLLQPLEELLHSLPIDSSPALVRLVKMISPLKNLQTLSLDADLSLSQVFLLACHLVYWGKTMVIYPLCESNEYLLSPIANTLVNSTLVEDFVLQFRGRSLHVAMADFSFPCQLGDMRSVADHPQFQAQSVQMVVWMLQRRLLVQLHKYIFFVPNERLLTSTSISVTSSMAESSTSNVQVEEESLFRYFMEDHSSNLERAPSMSDVASVNSDESIGPSHPIMTPGSSSSTLGKHLSKSPSIEVPSDGSGVAEETKSHWHLQNSLFLKDLSQPEKNAIMTCTAAKNVEDLQLFVRLFPYFNGKHHLEEIMFYENLRRSQLLTLIEKFKDVLIMATHECLVG</sequence>
<dbReference type="Pfam" id="PF03666">
    <property type="entry name" value="NPR3"/>
    <property type="match status" value="1"/>
</dbReference>
<evidence type="ECO:0000256" key="1">
    <source>
        <dbReference type="ARBA" id="ARBA00010546"/>
    </source>
</evidence>
<dbReference type="InterPro" id="IPR056603">
    <property type="entry name" value="HTH_NPRL3"/>
</dbReference>
<organism evidence="5 6">
    <name type="scientific">Littorina saxatilis</name>
    <dbReference type="NCBI Taxonomy" id="31220"/>
    <lineage>
        <taxon>Eukaryota</taxon>
        <taxon>Metazoa</taxon>
        <taxon>Spiralia</taxon>
        <taxon>Lophotrochozoa</taxon>
        <taxon>Mollusca</taxon>
        <taxon>Gastropoda</taxon>
        <taxon>Caenogastropoda</taxon>
        <taxon>Littorinimorpha</taxon>
        <taxon>Littorinoidea</taxon>
        <taxon>Littorinidae</taxon>
        <taxon>Littorina</taxon>
    </lineage>
</organism>
<evidence type="ECO:0000313" key="6">
    <source>
        <dbReference type="Proteomes" id="UP001374579"/>
    </source>
</evidence>
<gene>
    <name evidence="5" type="ORF">V1264_021838</name>
</gene>
<comment type="caution">
    <text evidence="5">The sequence shown here is derived from an EMBL/GenBank/DDBJ whole genome shotgun (WGS) entry which is preliminary data.</text>
</comment>
<dbReference type="PANTHER" id="PTHR13153">
    <property type="entry name" value="CGTHBA PROTEIN -14 GENE PROTEIN"/>
    <property type="match status" value="1"/>
</dbReference>
<evidence type="ECO:0000256" key="3">
    <source>
        <dbReference type="SAM" id="MobiDB-lite"/>
    </source>
</evidence>
<dbReference type="GO" id="GO:0034198">
    <property type="term" value="P:cellular response to amino acid starvation"/>
    <property type="evidence" value="ECO:0007669"/>
    <property type="project" value="UniProtKB-UniRule"/>
</dbReference>
<evidence type="ECO:0000256" key="2">
    <source>
        <dbReference type="RuleBase" id="RU368069"/>
    </source>
</evidence>
<evidence type="ECO:0000259" key="4">
    <source>
        <dbReference type="Pfam" id="PF24064"/>
    </source>
</evidence>
<comment type="subcellular location">
    <subcellularLocation>
        <location evidence="2">Lysosome</location>
    </subcellularLocation>
</comment>
<dbReference type="GO" id="GO:0005764">
    <property type="term" value="C:lysosome"/>
    <property type="evidence" value="ECO:0007669"/>
    <property type="project" value="UniProtKB-SubCell"/>
</dbReference>
<feature type="region of interest" description="Disordered" evidence="3">
    <location>
        <begin position="478"/>
        <end position="530"/>
    </location>
</feature>
<keyword evidence="2" id="KW-0732">Signal</keyword>